<evidence type="ECO:0008006" key="3">
    <source>
        <dbReference type="Google" id="ProtNLM"/>
    </source>
</evidence>
<protein>
    <recommendedName>
        <fullName evidence="3">Peptidase aspartic putative domain-containing protein</fullName>
    </recommendedName>
</protein>
<dbReference type="Proteomes" id="UP001159363">
    <property type="component" value="Chromosome 11"/>
</dbReference>
<name>A0ABQ9GHG0_9NEOP</name>
<evidence type="ECO:0000313" key="2">
    <source>
        <dbReference type="Proteomes" id="UP001159363"/>
    </source>
</evidence>
<proteinExistence type="predicted"/>
<evidence type="ECO:0000313" key="1">
    <source>
        <dbReference type="EMBL" id="KAJ8871477.1"/>
    </source>
</evidence>
<accession>A0ABQ9GHG0</accession>
<dbReference type="EMBL" id="JARBHB010000012">
    <property type="protein sequence ID" value="KAJ8871477.1"/>
    <property type="molecule type" value="Genomic_DNA"/>
</dbReference>
<gene>
    <name evidence="1" type="ORF">PR048_027794</name>
</gene>
<organism evidence="1 2">
    <name type="scientific">Dryococelus australis</name>
    <dbReference type="NCBI Taxonomy" id="614101"/>
    <lineage>
        <taxon>Eukaryota</taxon>
        <taxon>Metazoa</taxon>
        <taxon>Ecdysozoa</taxon>
        <taxon>Arthropoda</taxon>
        <taxon>Hexapoda</taxon>
        <taxon>Insecta</taxon>
        <taxon>Pterygota</taxon>
        <taxon>Neoptera</taxon>
        <taxon>Polyneoptera</taxon>
        <taxon>Phasmatodea</taxon>
        <taxon>Verophasmatodea</taxon>
        <taxon>Anareolatae</taxon>
        <taxon>Phasmatidae</taxon>
        <taxon>Eurycanthinae</taxon>
        <taxon>Dryococelus</taxon>
    </lineage>
</organism>
<comment type="caution">
    <text evidence="1">The sequence shown here is derived from an EMBL/GenBank/DDBJ whole genome shotgun (WGS) entry which is preliminary data.</text>
</comment>
<reference evidence="1 2" key="1">
    <citation type="submission" date="2023-02" db="EMBL/GenBank/DDBJ databases">
        <title>LHISI_Scaffold_Assembly.</title>
        <authorList>
            <person name="Stuart O.P."/>
            <person name="Cleave R."/>
            <person name="Magrath M.J.L."/>
            <person name="Mikheyev A.S."/>
        </authorList>
    </citation>
    <scope>NUCLEOTIDE SEQUENCE [LARGE SCALE GENOMIC DNA]</scope>
    <source>
        <strain evidence="1">Daus_M_001</strain>
        <tissue evidence="1">Leg muscle</tissue>
    </source>
</reference>
<sequence length="181" mass="20440">MRLLLASGSQTNFITEHAVQMLGLKKHRISSSVSGIVQSKSKVNYRVSCIIQSRLNSYDCSLNCLVLPTITLELPIMEVDTSSWEIPSSILLADPWFHSPNRIDMLLGAEIFMNLLCIGQLKPAENANISEYHFWLGCIWPGFAQANRELHASGNMHCQYQFSPDTKLCEKSYTKTTRQND</sequence>
<keyword evidence="2" id="KW-1185">Reference proteome</keyword>